<keyword evidence="1" id="KW-1133">Transmembrane helix</keyword>
<reference evidence="2" key="1">
    <citation type="journal article" date="2020" name="mSystems">
        <title>Genome- and Community-Level Interaction Insights into Carbon Utilization and Element Cycling Functions of Hydrothermarchaeota in Hydrothermal Sediment.</title>
        <authorList>
            <person name="Zhou Z."/>
            <person name="Liu Y."/>
            <person name="Xu W."/>
            <person name="Pan J."/>
            <person name="Luo Z.H."/>
            <person name="Li M."/>
        </authorList>
    </citation>
    <scope>NUCLEOTIDE SEQUENCE [LARGE SCALE GENOMIC DNA]</scope>
    <source>
        <strain evidence="2">HyVt-233</strain>
    </source>
</reference>
<dbReference type="InterPro" id="IPR012902">
    <property type="entry name" value="N_methyl_site"/>
</dbReference>
<keyword evidence="1" id="KW-0812">Transmembrane</keyword>
<name>A0A7C0U3R6_DESA2</name>
<feature type="non-terminal residue" evidence="2">
    <location>
        <position position="115"/>
    </location>
</feature>
<protein>
    <recommendedName>
        <fullName evidence="3">Prepilin-type N-terminal cleavage/methylation domain-containing protein</fullName>
    </recommendedName>
</protein>
<keyword evidence="1" id="KW-0472">Membrane</keyword>
<dbReference type="EMBL" id="DRBS01000322">
    <property type="protein sequence ID" value="HDD44922.1"/>
    <property type="molecule type" value="Genomic_DNA"/>
</dbReference>
<feature type="transmembrane region" description="Helical" evidence="1">
    <location>
        <begin position="20"/>
        <end position="49"/>
    </location>
</feature>
<evidence type="ECO:0008006" key="3">
    <source>
        <dbReference type="Google" id="ProtNLM"/>
    </source>
</evidence>
<dbReference type="AlphaFoldDB" id="A0A7C0U3R6"/>
<evidence type="ECO:0000256" key="1">
    <source>
        <dbReference type="SAM" id="Phobius"/>
    </source>
</evidence>
<dbReference type="PROSITE" id="PS00409">
    <property type="entry name" value="PROKAR_NTER_METHYL"/>
    <property type="match status" value="1"/>
</dbReference>
<gene>
    <name evidence="2" type="ORF">ENG63_08710</name>
</gene>
<accession>A0A7C0U3R6</accession>
<sequence length="115" mass="13256">MNLKLKNLFLRKTKNFSGFTLIEVLIAFSIGMIILATLYTSFFTTLYAVKKGENEIIKLQEVRKVMYIIASELSSVFIQSKNTFFKLKNKKLSFTAFSPLYPSIAKISYFLDENT</sequence>
<organism evidence="2">
    <name type="scientific">Desulfofervidus auxilii</name>
    <dbReference type="NCBI Taxonomy" id="1621989"/>
    <lineage>
        <taxon>Bacteria</taxon>
        <taxon>Pseudomonadati</taxon>
        <taxon>Thermodesulfobacteriota</taxon>
        <taxon>Candidatus Desulfofervidia</taxon>
        <taxon>Candidatus Desulfofervidales</taxon>
        <taxon>Candidatus Desulfofervidaceae</taxon>
        <taxon>Candidatus Desulfofervidus</taxon>
    </lineage>
</organism>
<evidence type="ECO:0000313" key="2">
    <source>
        <dbReference type="EMBL" id="HDD44922.1"/>
    </source>
</evidence>
<proteinExistence type="predicted"/>
<dbReference type="Proteomes" id="UP000886289">
    <property type="component" value="Unassembled WGS sequence"/>
</dbReference>
<comment type="caution">
    <text evidence="2">The sequence shown here is derived from an EMBL/GenBank/DDBJ whole genome shotgun (WGS) entry which is preliminary data.</text>
</comment>
<dbReference type="Pfam" id="PF07963">
    <property type="entry name" value="N_methyl"/>
    <property type="match status" value="1"/>
</dbReference>